<keyword evidence="3" id="KW-1185">Reference proteome</keyword>
<dbReference type="SUPFAM" id="SSF46785">
    <property type="entry name" value="Winged helix' DNA-binding domain"/>
    <property type="match status" value="1"/>
</dbReference>
<dbReference type="AlphaFoldDB" id="A0A1H0IUT4"/>
<protein>
    <submittedName>
        <fullName evidence="2">DNA-binding transcriptional regulator, MarR family</fullName>
    </submittedName>
</protein>
<name>A0A1H0IUT4_9ACTN</name>
<dbReference type="GO" id="GO:0003700">
    <property type="term" value="F:DNA-binding transcription factor activity"/>
    <property type="evidence" value="ECO:0007669"/>
    <property type="project" value="InterPro"/>
</dbReference>
<dbReference type="InterPro" id="IPR036388">
    <property type="entry name" value="WH-like_DNA-bd_sf"/>
</dbReference>
<evidence type="ECO:0000313" key="2">
    <source>
        <dbReference type="EMBL" id="SDO35237.1"/>
    </source>
</evidence>
<keyword evidence="2" id="KW-0238">DNA-binding</keyword>
<dbReference type="GO" id="GO:0003677">
    <property type="term" value="F:DNA binding"/>
    <property type="evidence" value="ECO:0007669"/>
    <property type="project" value="UniProtKB-KW"/>
</dbReference>
<evidence type="ECO:0000313" key="3">
    <source>
        <dbReference type="Proteomes" id="UP000199341"/>
    </source>
</evidence>
<feature type="domain" description="HTH marR-type" evidence="1">
    <location>
        <begin position="12"/>
        <end position="146"/>
    </location>
</feature>
<gene>
    <name evidence="2" type="ORF">SAMN05216259_109124</name>
</gene>
<evidence type="ECO:0000259" key="1">
    <source>
        <dbReference type="PROSITE" id="PS50995"/>
    </source>
</evidence>
<dbReference type="OrthoDB" id="162531at2"/>
<organism evidence="2 3">
    <name type="scientific">Actinacidiphila guanduensis</name>
    <dbReference type="NCBI Taxonomy" id="310781"/>
    <lineage>
        <taxon>Bacteria</taxon>
        <taxon>Bacillati</taxon>
        <taxon>Actinomycetota</taxon>
        <taxon>Actinomycetes</taxon>
        <taxon>Kitasatosporales</taxon>
        <taxon>Streptomycetaceae</taxon>
        <taxon>Actinacidiphila</taxon>
    </lineage>
</organism>
<dbReference type="GO" id="GO:0006950">
    <property type="term" value="P:response to stress"/>
    <property type="evidence" value="ECO:0007669"/>
    <property type="project" value="TreeGrafter"/>
</dbReference>
<accession>A0A1H0IUT4</accession>
<dbReference type="EMBL" id="FNIE01000009">
    <property type="protein sequence ID" value="SDO35237.1"/>
    <property type="molecule type" value="Genomic_DNA"/>
</dbReference>
<reference evidence="2 3" key="1">
    <citation type="submission" date="2016-10" db="EMBL/GenBank/DDBJ databases">
        <authorList>
            <person name="de Groot N.N."/>
        </authorList>
    </citation>
    <scope>NUCLEOTIDE SEQUENCE [LARGE SCALE GENOMIC DNA]</scope>
    <source>
        <strain evidence="2 3">CGMCC 4.2022</strain>
    </source>
</reference>
<dbReference type="Gene3D" id="1.10.10.10">
    <property type="entry name" value="Winged helix-like DNA-binding domain superfamily/Winged helix DNA-binding domain"/>
    <property type="match status" value="1"/>
</dbReference>
<dbReference type="InterPro" id="IPR036390">
    <property type="entry name" value="WH_DNA-bd_sf"/>
</dbReference>
<dbReference type="RefSeq" id="WP_093786034.1">
    <property type="nucleotide sequence ID" value="NZ_FNIE01000009.1"/>
</dbReference>
<dbReference type="PROSITE" id="PS50995">
    <property type="entry name" value="HTH_MARR_2"/>
    <property type="match status" value="1"/>
</dbReference>
<dbReference type="PANTHER" id="PTHR33164">
    <property type="entry name" value="TRANSCRIPTIONAL REGULATOR, MARR FAMILY"/>
    <property type="match status" value="1"/>
</dbReference>
<dbReference type="PANTHER" id="PTHR33164:SF94">
    <property type="entry name" value="TRANSCRIPTIONAL REGULATORY PROTEIN-RELATED"/>
    <property type="match status" value="1"/>
</dbReference>
<dbReference type="SMART" id="SM00347">
    <property type="entry name" value="HTH_MARR"/>
    <property type="match status" value="1"/>
</dbReference>
<dbReference type="Pfam" id="PF01047">
    <property type="entry name" value="MarR"/>
    <property type="match status" value="1"/>
</dbReference>
<dbReference type="InterPro" id="IPR000835">
    <property type="entry name" value="HTH_MarR-typ"/>
</dbReference>
<dbReference type="InterPro" id="IPR039422">
    <property type="entry name" value="MarR/SlyA-like"/>
</dbReference>
<proteinExistence type="predicted"/>
<dbReference type="Proteomes" id="UP000199341">
    <property type="component" value="Unassembled WGS sequence"/>
</dbReference>
<sequence length="158" mass="16773">MAGNAREGSADLDAVFTDLVRVETRLYNAVGERLKAATGIGAGRFELLRYVRDHPDARVADLASAFAIGVGATSKIVDRQEKEGWMVRRPNPANRRSSLLALTPAGEAVVSRAESVWRAAIQEVLGGAVAPDQLTALALILGALRSDLERRGLGLPTG</sequence>